<accession>A0A8H3QCF6</accession>
<organism evidence="1 2">
    <name type="scientific">Rhizophagus clarus</name>
    <dbReference type="NCBI Taxonomy" id="94130"/>
    <lineage>
        <taxon>Eukaryota</taxon>
        <taxon>Fungi</taxon>
        <taxon>Fungi incertae sedis</taxon>
        <taxon>Mucoromycota</taxon>
        <taxon>Glomeromycotina</taxon>
        <taxon>Glomeromycetes</taxon>
        <taxon>Glomerales</taxon>
        <taxon>Glomeraceae</taxon>
        <taxon>Rhizophagus</taxon>
    </lineage>
</organism>
<protein>
    <submittedName>
        <fullName evidence="1">Uncharacterized protein</fullName>
    </submittedName>
</protein>
<dbReference type="EMBL" id="BLAL01000011">
    <property type="protein sequence ID" value="GES73837.1"/>
    <property type="molecule type" value="Genomic_DNA"/>
</dbReference>
<comment type="caution">
    <text evidence="1">The sequence shown here is derived from an EMBL/GenBank/DDBJ whole genome shotgun (WGS) entry which is preliminary data.</text>
</comment>
<evidence type="ECO:0000313" key="1">
    <source>
        <dbReference type="EMBL" id="GES73837.1"/>
    </source>
</evidence>
<name>A0A8H3QCF6_9GLOM</name>
<reference evidence="1" key="1">
    <citation type="submission" date="2019-10" db="EMBL/GenBank/DDBJ databases">
        <title>Conservation and host-specific expression of non-tandemly repeated heterogenous ribosome RNA gene in arbuscular mycorrhizal fungi.</title>
        <authorList>
            <person name="Maeda T."/>
            <person name="Kobayashi Y."/>
            <person name="Nakagawa T."/>
            <person name="Ezawa T."/>
            <person name="Yamaguchi K."/>
            <person name="Bino T."/>
            <person name="Nishimoto Y."/>
            <person name="Shigenobu S."/>
            <person name="Kawaguchi M."/>
        </authorList>
    </citation>
    <scope>NUCLEOTIDE SEQUENCE</scope>
    <source>
        <strain evidence="1">HR1</strain>
    </source>
</reference>
<sequence length="89" mass="9873">MLAIMKTCVFSLPVFISSRNLNWSSSSSTASGPHLHALNLENNKHTHLLTISGVTLLREEANEKKGKIQIRDFYVGILSTCSVQFPETI</sequence>
<dbReference type="Proteomes" id="UP000615446">
    <property type="component" value="Unassembled WGS sequence"/>
</dbReference>
<evidence type="ECO:0000313" key="2">
    <source>
        <dbReference type="Proteomes" id="UP000615446"/>
    </source>
</evidence>
<proteinExistence type="predicted"/>
<dbReference type="AlphaFoldDB" id="A0A8H3QCF6"/>
<gene>
    <name evidence="1" type="ORF">RCL2_000134900</name>
</gene>